<feature type="compositionally biased region" description="Basic and acidic residues" evidence="1">
    <location>
        <begin position="73"/>
        <end position="159"/>
    </location>
</feature>
<proteinExistence type="predicted"/>
<feature type="compositionally biased region" description="Basic and acidic residues" evidence="1">
    <location>
        <begin position="322"/>
        <end position="337"/>
    </location>
</feature>
<feature type="compositionally biased region" description="Polar residues" evidence="1">
    <location>
        <begin position="349"/>
        <end position="359"/>
    </location>
</feature>
<sequence>MADSDDELEPTLVKVLPLALEETSKKRKGSREQDQHEQEHVEIANRRRLVPRTRKTLQKRQDEKGIEQQEISKSNDDQAEQHRKGAKASKEKKEAEAAVKEDENDKNQKVESQPDQHEKADVDGKPTHEEENHSDASDNDHDTNNQNRKIDRPEGDSQKSKTQTNEFEIEDSASGRGLLARAASTVTKLHIWWRGGKAVTEPTEPAKDTSDEVHKKANDEQDEQDTLQQNVEVPDEKSQQAKDLSPVPLPDTPPTSPVAYRPTPAACFPSYSVVHQSMPAAFFSSAQSSASDDDGEPPLMKVFQVGQQSKEDLEQGVNHTAQDSEKQGDEIENEGKQVKVNRKNRLQKGENNSMDSYSSLTPAPTTTTMMPPAPLALHAKRKHSPVHTPGTATVVTRADPIAFHFGAKPSPAPTSHGIEGPVLGTPFANHSNYTPSFGPVSTGKTQPPYSKAVAFAKGKGQTTKTTSSSEGKKKAEAEQEQEPESDPDDRSPLTEDQMWEEMEKALRRIEKKKR</sequence>
<name>A0A2G5IFD2_CERBT</name>
<feature type="region of interest" description="Disordered" evidence="1">
    <location>
        <begin position="309"/>
        <end position="367"/>
    </location>
</feature>
<evidence type="ECO:0000313" key="4">
    <source>
        <dbReference type="Proteomes" id="UP000230605"/>
    </source>
</evidence>
<accession>A0A2G5IFD2</accession>
<feature type="region of interest" description="Disordered" evidence="1">
    <location>
        <begin position="190"/>
        <end position="265"/>
    </location>
</feature>
<feature type="region of interest" description="Disordered" evidence="1">
    <location>
        <begin position="453"/>
        <end position="514"/>
    </location>
</feature>
<keyword evidence="5" id="KW-1185">Reference proteome</keyword>
<feature type="compositionally biased region" description="Basic and acidic residues" evidence="1">
    <location>
        <begin position="204"/>
        <end position="219"/>
    </location>
</feature>
<evidence type="ECO:0000313" key="3">
    <source>
        <dbReference type="EMBL" id="WPB04366.1"/>
    </source>
</evidence>
<feature type="region of interest" description="Disordered" evidence="1">
    <location>
        <begin position="1"/>
        <end position="177"/>
    </location>
</feature>
<protein>
    <submittedName>
        <fullName evidence="2">Uncharacterized protein</fullName>
    </submittedName>
</protein>
<dbReference type="EMBL" id="LKMD01000099">
    <property type="protein sequence ID" value="PIB03224.1"/>
    <property type="molecule type" value="Genomic_DNA"/>
</dbReference>
<feature type="compositionally biased region" description="Acidic residues" evidence="1">
    <location>
        <begin position="478"/>
        <end position="487"/>
    </location>
</feature>
<dbReference type="OrthoDB" id="3650277at2759"/>
<organism evidence="2 4">
    <name type="scientific">Cercospora beticola</name>
    <name type="common">Sugarbeet leaf spot fungus</name>
    <dbReference type="NCBI Taxonomy" id="122368"/>
    <lineage>
        <taxon>Eukaryota</taxon>
        <taxon>Fungi</taxon>
        <taxon>Dikarya</taxon>
        <taxon>Ascomycota</taxon>
        <taxon>Pezizomycotina</taxon>
        <taxon>Dothideomycetes</taxon>
        <taxon>Dothideomycetidae</taxon>
        <taxon>Mycosphaerellales</taxon>
        <taxon>Mycosphaerellaceae</taxon>
        <taxon>Cercospora</taxon>
    </lineage>
</organism>
<feature type="compositionally biased region" description="Basic and acidic residues" evidence="1">
    <location>
        <begin position="30"/>
        <end position="45"/>
    </location>
</feature>
<feature type="compositionally biased region" description="Low complexity" evidence="1">
    <location>
        <begin position="456"/>
        <end position="469"/>
    </location>
</feature>
<dbReference type="Proteomes" id="UP001302367">
    <property type="component" value="Chromosome 5"/>
</dbReference>
<dbReference type="EMBL" id="CP134188">
    <property type="protein sequence ID" value="WPB04366.1"/>
    <property type="molecule type" value="Genomic_DNA"/>
</dbReference>
<evidence type="ECO:0000313" key="5">
    <source>
        <dbReference type="Proteomes" id="UP001302367"/>
    </source>
</evidence>
<dbReference type="PANTHER" id="PTHR36812:SF9">
    <property type="entry name" value="MYB-LIKE PROTEIN X ISOFORM X1"/>
    <property type="match status" value="1"/>
</dbReference>
<dbReference type="AlphaFoldDB" id="A0A2G5IFD2"/>
<feature type="compositionally biased region" description="Basic residues" evidence="1">
    <location>
        <begin position="46"/>
        <end position="58"/>
    </location>
</feature>
<reference evidence="3 5" key="2">
    <citation type="submission" date="2023-09" db="EMBL/GenBank/DDBJ databases">
        <title>Complete-Gapless Cercospora beticola genome.</title>
        <authorList>
            <person name="Wyatt N.A."/>
            <person name="Spanner R.E."/>
            <person name="Bolton M.D."/>
        </authorList>
    </citation>
    <scope>NUCLEOTIDE SEQUENCE [LARGE SCALE GENOMIC DNA]</scope>
    <source>
        <strain evidence="3">Cb09-40</strain>
    </source>
</reference>
<evidence type="ECO:0000256" key="1">
    <source>
        <dbReference type="SAM" id="MobiDB-lite"/>
    </source>
</evidence>
<gene>
    <name evidence="2" type="ORF">CB0940_11985</name>
    <name evidence="3" type="ORF">RHO25_009012</name>
</gene>
<dbReference type="PANTHER" id="PTHR36812">
    <property type="entry name" value="NEUROFILAMENT TRIPLET M PROTEIN-LIKE PROTEIN"/>
    <property type="match status" value="1"/>
</dbReference>
<feature type="compositionally biased region" description="Pro residues" evidence="1">
    <location>
        <begin position="247"/>
        <end position="256"/>
    </location>
</feature>
<evidence type="ECO:0000313" key="2">
    <source>
        <dbReference type="EMBL" id="PIB03224.1"/>
    </source>
</evidence>
<dbReference type="Proteomes" id="UP000230605">
    <property type="component" value="Chromosome 10"/>
</dbReference>
<reference evidence="2 4" key="1">
    <citation type="submission" date="2015-10" db="EMBL/GenBank/DDBJ databases">
        <title>The cercosporin biosynthetic gene cluster was horizontally transferred to several fungal lineages and shown to be expanded in Cercospora beticola based on microsynteny with recipient genomes.</title>
        <authorList>
            <person name="De Jonge R."/>
            <person name="Ebert M.K."/>
            <person name="Suttle J.C."/>
            <person name="Jurick Ii W.M."/>
            <person name="Secor G.A."/>
            <person name="Thomma B.P."/>
            <person name="Van De Peer Y."/>
            <person name="Bolton M.D."/>
        </authorList>
    </citation>
    <scope>NUCLEOTIDE SEQUENCE [LARGE SCALE GENOMIC DNA]</scope>
    <source>
        <strain evidence="2 4">09-40</strain>
    </source>
</reference>